<feature type="transmembrane region" description="Helical" evidence="1">
    <location>
        <begin position="331"/>
        <end position="348"/>
    </location>
</feature>
<feature type="domain" description="Acyltransferase 3" evidence="2">
    <location>
        <begin position="11"/>
        <end position="340"/>
    </location>
</feature>
<organism evidence="3 4">
    <name type="scientific">Methylobacterium persicinum</name>
    <dbReference type="NCBI Taxonomy" id="374426"/>
    <lineage>
        <taxon>Bacteria</taxon>
        <taxon>Pseudomonadati</taxon>
        <taxon>Pseudomonadota</taxon>
        <taxon>Alphaproteobacteria</taxon>
        <taxon>Hyphomicrobiales</taxon>
        <taxon>Methylobacteriaceae</taxon>
        <taxon>Methylobacterium</taxon>
    </lineage>
</organism>
<keyword evidence="1" id="KW-1133">Transmembrane helix</keyword>
<keyword evidence="1" id="KW-0812">Transmembrane</keyword>
<evidence type="ECO:0000259" key="2">
    <source>
        <dbReference type="Pfam" id="PF01757"/>
    </source>
</evidence>
<evidence type="ECO:0000256" key="1">
    <source>
        <dbReference type="SAM" id="Phobius"/>
    </source>
</evidence>
<feature type="transmembrane region" description="Helical" evidence="1">
    <location>
        <begin position="241"/>
        <end position="267"/>
    </location>
</feature>
<feature type="transmembrane region" description="Helical" evidence="1">
    <location>
        <begin position="12"/>
        <end position="33"/>
    </location>
</feature>
<dbReference type="RefSeq" id="WP_238252118.1">
    <property type="nucleotide sequence ID" value="NZ_BPQX01000054.1"/>
</dbReference>
<feature type="transmembrane region" description="Helical" evidence="1">
    <location>
        <begin position="87"/>
        <end position="108"/>
    </location>
</feature>
<comment type="caution">
    <text evidence="3">The sequence shown here is derived from an EMBL/GenBank/DDBJ whole genome shotgun (WGS) entry which is preliminary data.</text>
</comment>
<feature type="transmembrane region" description="Helical" evidence="1">
    <location>
        <begin position="45"/>
        <end position="66"/>
    </location>
</feature>
<dbReference type="EMBL" id="JAUSVV010000001">
    <property type="protein sequence ID" value="MDQ0441061.1"/>
    <property type="molecule type" value="Genomic_DNA"/>
</dbReference>
<dbReference type="Proteomes" id="UP001236369">
    <property type="component" value="Unassembled WGS sequence"/>
</dbReference>
<protein>
    <submittedName>
        <fullName evidence="3">Peptidoglycan/LPS O-acetylase OafA/YrhL</fullName>
    </submittedName>
</protein>
<evidence type="ECO:0000313" key="3">
    <source>
        <dbReference type="EMBL" id="MDQ0441061.1"/>
    </source>
</evidence>
<keyword evidence="1" id="KW-0472">Membrane</keyword>
<dbReference type="PANTHER" id="PTHR23028:SF53">
    <property type="entry name" value="ACYL_TRANSF_3 DOMAIN-CONTAINING PROTEIN"/>
    <property type="match status" value="1"/>
</dbReference>
<name>A0ABU0HFH4_9HYPH</name>
<proteinExistence type="predicted"/>
<dbReference type="InterPro" id="IPR050879">
    <property type="entry name" value="Acyltransferase_3"/>
</dbReference>
<feature type="transmembrane region" description="Helical" evidence="1">
    <location>
        <begin position="152"/>
        <end position="171"/>
    </location>
</feature>
<dbReference type="PANTHER" id="PTHR23028">
    <property type="entry name" value="ACETYLTRANSFERASE"/>
    <property type="match status" value="1"/>
</dbReference>
<sequence>MSQPQEKDRFLALDGLRGVAAVTVVLTHIMARWPTHLPLVPFIKGGYLAVDVFFVLSGFVIAHAYGERLPASPGAVASFLGRRWLRIYPLHFAMLALLLGLEGLKLVAEWRGAHPDVAPFSGSNDVTGLTENLFLVQSFVPAPRFGWNAPSWSISAEAGAYLVFAAAAWAGLMRRTTVLAACALSGILILAVVAWRLDTLDLTHREGLVRCFAGFATGVFLERLHTLGRIPAWTERLQLPALAALLAIASAGHGWLVFAAPAIAVLVASLRTDRGPLAAALATGPMQFLGRISYSVYLIQIPLLMLTESAIKALGLRPPTGSPWHGDELSLVYLAALVATAALSHHVIEGPGRRARLRLRRAPQPVPSPQGVSAG</sequence>
<gene>
    <name evidence="3" type="ORF">QO016_000538</name>
</gene>
<dbReference type="InterPro" id="IPR002656">
    <property type="entry name" value="Acyl_transf_3_dom"/>
</dbReference>
<reference evidence="3 4" key="1">
    <citation type="submission" date="2023-07" db="EMBL/GenBank/DDBJ databases">
        <title>Genomic Encyclopedia of Type Strains, Phase IV (KMG-IV): sequencing the most valuable type-strain genomes for metagenomic binning, comparative biology and taxonomic classification.</title>
        <authorList>
            <person name="Goeker M."/>
        </authorList>
    </citation>
    <scope>NUCLEOTIDE SEQUENCE [LARGE SCALE GENOMIC DNA]</scope>
    <source>
        <strain evidence="3 4">DSM 19562</strain>
    </source>
</reference>
<keyword evidence="4" id="KW-1185">Reference proteome</keyword>
<evidence type="ECO:0000313" key="4">
    <source>
        <dbReference type="Proteomes" id="UP001236369"/>
    </source>
</evidence>
<feature type="transmembrane region" description="Helical" evidence="1">
    <location>
        <begin position="178"/>
        <end position="197"/>
    </location>
</feature>
<feature type="transmembrane region" description="Helical" evidence="1">
    <location>
        <begin position="288"/>
        <end position="311"/>
    </location>
</feature>
<accession>A0ABU0HFH4</accession>
<dbReference type="Pfam" id="PF01757">
    <property type="entry name" value="Acyl_transf_3"/>
    <property type="match status" value="1"/>
</dbReference>